<evidence type="ECO:0000313" key="3">
    <source>
        <dbReference type="Proteomes" id="UP001469553"/>
    </source>
</evidence>
<dbReference type="Pfam" id="PF20965">
    <property type="entry name" value="DZF_C"/>
    <property type="match status" value="1"/>
</dbReference>
<proteinExistence type="predicted"/>
<dbReference type="PANTHER" id="PTHR45762:SF3">
    <property type="entry name" value="ZINC-FINGER PROTEIN AT 72D, ISOFORM B"/>
    <property type="match status" value="1"/>
</dbReference>
<dbReference type="InterPro" id="IPR049402">
    <property type="entry name" value="DZF_dom_C"/>
</dbReference>
<feature type="domain" description="DZF" evidence="1">
    <location>
        <begin position="1"/>
        <end position="82"/>
    </location>
</feature>
<dbReference type="Proteomes" id="UP001469553">
    <property type="component" value="Unassembled WGS sequence"/>
</dbReference>
<dbReference type="InterPro" id="IPR006561">
    <property type="entry name" value="DZF_dom"/>
</dbReference>
<protein>
    <recommendedName>
        <fullName evidence="1">DZF domain-containing protein</fullName>
    </recommendedName>
</protein>
<dbReference type="EMBL" id="JAHRIP010034751">
    <property type="protein sequence ID" value="MEQ2293856.1"/>
    <property type="molecule type" value="Genomic_DNA"/>
</dbReference>
<sequence length="153" mass="17421">MWVFFSGGPGLHDPCEREPRDVLMHLSAQQADDLTHSAQHALRLIAFGQLYKVLNMDPLPANKASPRLLEGGCQKRPREDSGCEDRDFIKRMKGDLNHQLTGFSSETQKHLRLCRLNQIRPAKGLISVFYGLCDLSDAHQFKTKSSNQKLFWD</sequence>
<accession>A0ABV0YJF3</accession>
<evidence type="ECO:0000259" key="1">
    <source>
        <dbReference type="PROSITE" id="PS51703"/>
    </source>
</evidence>
<evidence type="ECO:0000313" key="2">
    <source>
        <dbReference type="EMBL" id="MEQ2293856.1"/>
    </source>
</evidence>
<dbReference type="Gene3D" id="1.10.1410.40">
    <property type="match status" value="1"/>
</dbReference>
<gene>
    <name evidence="2" type="ORF">AMECASPLE_037740</name>
</gene>
<dbReference type="PROSITE" id="PS51703">
    <property type="entry name" value="DZF"/>
    <property type="match status" value="1"/>
</dbReference>
<dbReference type="PANTHER" id="PTHR45762">
    <property type="entry name" value="ZINC FINGER RNA-BINDING PROTEIN"/>
    <property type="match status" value="1"/>
</dbReference>
<comment type="caution">
    <text evidence="2">The sequence shown here is derived from an EMBL/GenBank/DDBJ whole genome shotgun (WGS) entry which is preliminary data.</text>
</comment>
<reference evidence="2 3" key="1">
    <citation type="submission" date="2021-06" db="EMBL/GenBank/DDBJ databases">
        <authorList>
            <person name="Palmer J.M."/>
        </authorList>
    </citation>
    <scope>NUCLEOTIDE SEQUENCE [LARGE SCALE GENOMIC DNA]</scope>
    <source>
        <strain evidence="2 3">AS_MEX2019</strain>
        <tissue evidence="2">Muscle</tissue>
    </source>
</reference>
<keyword evidence="3" id="KW-1185">Reference proteome</keyword>
<organism evidence="2 3">
    <name type="scientific">Ameca splendens</name>
    <dbReference type="NCBI Taxonomy" id="208324"/>
    <lineage>
        <taxon>Eukaryota</taxon>
        <taxon>Metazoa</taxon>
        <taxon>Chordata</taxon>
        <taxon>Craniata</taxon>
        <taxon>Vertebrata</taxon>
        <taxon>Euteleostomi</taxon>
        <taxon>Actinopterygii</taxon>
        <taxon>Neopterygii</taxon>
        <taxon>Teleostei</taxon>
        <taxon>Neoteleostei</taxon>
        <taxon>Acanthomorphata</taxon>
        <taxon>Ovalentaria</taxon>
        <taxon>Atherinomorphae</taxon>
        <taxon>Cyprinodontiformes</taxon>
        <taxon>Goodeidae</taxon>
        <taxon>Ameca</taxon>
    </lineage>
</organism>
<name>A0ABV0YJF3_9TELE</name>